<name>A0ABY1ACV5_9LACO</name>
<feature type="domain" description="N-acetyltransferase" evidence="1">
    <location>
        <begin position="1"/>
        <end position="132"/>
    </location>
</feature>
<reference evidence="2 3" key="1">
    <citation type="submission" date="2016-10" db="EMBL/GenBank/DDBJ databases">
        <authorList>
            <person name="Varghese N."/>
            <person name="Submissions S."/>
        </authorList>
    </citation>
    <scope>NUCLEOTIDE SEQUENCE [LARGE SCALE GENOMIC DNA]</scope>
    <source>
        <strain evidence="2 3">WC1T17</strain>
    </source>
</reference>
<evidence type="ECO:0000313" key="2">
    <source>
        <dbReference type="EMBL" id="SEM86395.1"/>
    </source>
</evidence>
<dbReference type="PROSITE" id="PS51186">
    <property type="entry name" value="GNAT"/>
    <property type="match status" value="1"/>
</dbReference>
<proteinExistence type="predicted"/>
<dbReference type="Pfam" id="PF00583">
    <property type="entry name" value="Acetyltransf_1"/>
    <property type="match status" value="1"/>
</dbReference>
<gene>
    <name evidence="2" type="ORF">SAMN05216431_11113</name>
</gene>
<evidence type="ECO:0000313" key="3">
    <source>
        <dbReference type="Proteomes" id="UP000182089"/>
    </source>
</evidence>
<organism evidence="2 3">
    <name type="scientific">Ligilactobacillus ruminis</name>
    <dbReference type="NCBI Taxonomy" id="1623"/>
    <lineage>
        <taxon>Bacteria</taxon>
        <taxon>Bacillati</taxon>
        <taxon>Bacillota</taxon>
        <taxon>Bacilli</taxon>
        <taxon>Lactobacillales</taxon>
        <taxon>Lactobacillaceae</taxon>
        <taxon>Ligilactobacillus</taxon>
    </lineage>
</organism>
<comment type="caution">
    <text evidence="2">The sequence shown here is derived from an EMBL/GenBank/DDBJ whole genome shotgun (WGS) entry which is preliminary data.</text>
</comment>
<dbReference type="CDD" id="cd04301">
    <property type="entry name" value="NAT_SF"/>
    <property type="match status" value="1"/>
</dbReference>
<dbReference type="InterPro" id="IPR000182">
    <property type="entry name" value="GNAT_dom"/>
</dbReference>
<sequence length="132" mass="15347">MELIVNPKLNRNDILRLYQKCGLELNVSGLEHLRKGLKKSYVLAAYEEGRLIGLVRALSDYATLVYVKDLLILPEYQNQRVAKNLMQHLLDYFGTVEQVVVAIKNDNGSLDEFLRYLNFRESDAKVYLIDRR</sequence>
<dbReference type="InterPro" id="IPR016181">
    <property type="entry name" value="Acyl_CoA_acyltransferase"/>
</dbReference>
<evidence type="ECO:0000259" key="1">
    <source>
        <dbReference type="PROSITE" id="PS51186"/>
    </source>
</evidence>
<dbReference type="Proteomes" id="UP000182089">
    <property type="component" value="Unassembled WGS sequence"/>
</dbReference>
<accession>A0ABY1ACV5</accession>
<protein>
    <submittedName>
        <fullName evidence="2">Acetyltransferase (GNAT) domain-containing protein</fullName>
    </submittedName>
</protein>
<dbReference type="SUPFAM" id="SSF55729">
    <property type="entry name" value="Acyl-CoA N-acyltransferases (Nat)"/>
    <property type="match status" value="1"/>
</dbReference>
<dbReference type="Gene3D" id="3.40.630.30">
    <property type="match status" value="1"/>
</dbReference>
<dbReference type="EMBL" id="FOCC01000011">
    <property type="protein sequence ID" value="SEM86395.1"/>
    <property type="molecule type" value="Genomic_DNA"/>
</dbReference>